<dbReference type="EMBL" id="PEBV01000028">
    <property type="protein sequence ID" value="PTQ52288.1"/>
    <property type="molecule type" value="Genomic_DNA"/>
</dbReference>
<reference evidence="2 3" key="1">
    <citation type="submission" date="2017-08" db="EMBL/GenBank/DDBJ databases">
        <title>Burning lignite coal seam in the remote Altai Mountains harbors a hydrogen-driven thermophilic microbial community.</title>
        <authorList>
            <person name="Kadnikov V.V."/>
            <person name="Mardanov A.V."/>
            <person name="Ivasenko D."/>
            <person name="Beletsky A.V."/>
            <person name="Karnachuk O.V."/>
            <person name="Ravin N.V."/>
        </authorList>
    </citation>
    <scope>NUCLEOTIDE SEQUENCE [LARGE SCALE GENOMIC DNA]</scope>
    <source>
        <strain evidence="2">AL33</strain>
    </source>
</reference>
<proteinExistence type="predicted"/>
<dbReference type="AlphaFoldDB" id="A0A2T5G808"/>
<organism evidence="2 3">
    <name type="scientific">Hydrogenibacillus schlegelii</name>
    <name type="common">Bacillus schlegelii</name>
    <dbReference type="NCBI Taxonomy" id="1484"/>
    <lineage>
        <taxon>Bacteria</taxon>
        <taxon>Bacillati</taxon>
        <taxon>Bacillota</taxon>
        <taxon>Bacilli</taxon>
        <taxon>Bacillales</taxon>
        <taxon>Bacillales Family X. Incertae Sedis</taxon>
        <taxon>Hydrogenibacillus</taxon>
    </lineage>
</organism>
<accession>A0A2T5G808</accession>
<dbReference type="Proteomes" id="UP000244180">
    <property type="component" value="Unassembled WGS sequence"/>
</dbReference>
<name>A0A2T5G808_HYDSH</name>
<comment type="caution">
    <text evidence="2">The sequence shown here is derived from an EMBL/GenBank/DDBJ whole genome shotgun (WGS) entry which is preliminary data.</text>
</comment>
<gene>
    <name evidence="2" type="ORF">HSCHL_0652</name>
</gene>
<evidence type="ECO:0000256" key="1">
    <source>
        <dbReference type="SAM" id="MobiDB-lite"/>
    </source>
</evidence>
<sequence length="54" mass="5956">MFRVPSSGAGLCSGRPGPKAVPARPATLFASFPSYQRRRIETKEPLDKINLKVR</sequence>
<feature type="region of interest" description="Disordered" evidence="1">
    <location>
        <begin position="1"/>
        <end position="23"/>
    </location>
</feature>
<evidence type="ECO:0000313" key="3">
    <source>
        <dbReference type="Proteomes" id="UP000244180"/>
    </source>
</evidence>
<protein>
    <submittedName>
        <fullName evidence="2">Uncharacterized protein</fullName>
    </submittedName>
</protein>
<evidence type="ECO:0000313" key="2">
    <source>
        <dbReference type="EMBL" id="PTQ52288.1"/>
    </source>
</evidence>